<feature type="domain" description="DUF402" evidence="2">
    <location>
        <begin position="31"/>
        <end position="160"/>
    </location>
</feature>
<evidence type="ECO:0000313" key="4">
    <source>
        <dbReference type="Proteomes" id="UP000261739"/>
    </source>
</evidence>
<dbReference type="STRING" id="863239.GCA_000213935_02273"/>
<dbReference type="RefSeq" id="WP_010119313.1">
    <property type="nucleotide sequence ID" value="NZ_DAITTW010000088.1"/>
</dbReference>
<dbReference type="Proteomes" id="UP000261739">
    <property type="component" value="Unassembled WGS sequence"/>
</dbReference>
<evidence type="ECO:0000259" key="2">
    <source>
        <dbReference type="Pfam" id="PF04167"/>
    </source>
</evidence>
<accession>A0A3D4T2X2</accession>
<protein>
    <submittedName>
        <fullName evidence="3">DUF402 domain-containing protein</fullName>
    </submittedName>
</protein>
<dbReference type="InterPro" id="IPR007295">
    <property type="entry name" value="DUF402"/>
</dbReference>
<evidence type="ECO:0000313" key="3">
    <source>
        <dbReference type="EMBL" id="HCT15080.1"/>
    </source>
</evidence>
<evidence type="ECO:0000256" key="1">
    <source>
        <dbReference type="SAM" id="MobiDB-lite"/>
    </source>
</evidence>
<proteinExistence type="predicted"/>
<gene>
    <name evidence="3" type="ORF">DIW82_09960</name>
</gene>
<comment type="caution">
    <text evidence="3">The sequence shown here is derived from an EMBL/GenBank/DDBJ whole genome shotgun (WGS) entry which is preliminary data.</text>
</comment>
<feature type="compositionally biased region" description="Basic and acidic residues" evidence="1">
    <location>
        <begin position="1"/>
        <end position="11"/>
    </location>
</feature>
<organism evidence="3 4">
    <name type="scientific">Corynebacterium nuruki</name>
    <dbReference type="NCBI Taxonomy" id="1032851"/>
    <lineage>
        <taxon>Bacteria</taxon>
        <taxon>Bacillati</taxon>
        <taxon>Actinomycetota</taxon>
        <taxon>Actinomycetes</taxon>
        <taxon>Mycobacteriales</taxon>
        <taxon>Corynebacteriaceae</taxon>
        <taxon>Corynebacterium</taxon>
    </lineage>
</organism>
<dbReference type="InterPro" id="IPR035930">
    <property type="entry name" value="FomD-like_sf"/>
</dbReference>
<feature type="region of interest" description="Disordered" evidence="1">
    <location>
        <begin position="1"/>
        <end position="25"/>
    </location>
</feature>
<reference evidence="3 4" key="1">
    <citation type="journal article" date="2018" name="Nat. Biotechnol.">
        <title>A standardized bacterial taxonomy based on genome phylogeny substantially revises the tree of life.</title>
        <authorList>
            <person name="Parks D.H."/>
            <person name="Chuvochina M."/>
            <person name="Waite D.W."/>
            <person name="Rinke C."/>
            <person name="Skarshewski A."/>
            <person name="Chaumeil P.A."/>
            <person name="Hugenholtz P."/>
        </authorList>
    </citation>
    <scope>NUCLEOTIDE SEQUENCE [LARGE SCALE GENOMIC DNA]</scope>
    <source>
        <strain evidence="3">UBA11247</strain>
    </source>
</reference>
<dbReference type="AlphaFoldDB" id="A0A3D4T2X2"/>
<sequence>MGDLHRPKTESFDIPGGTNTDPKGFVRSVDRWDSLPGALYMARPADHPRFGYLESWLIPALTLRVNRFHFRNGSGHGPWPGQELYVDIADVVPGSGDGRGGTPGSPWTTTDLYVDLVTYAHGHWELLDLDELGDALAAGFLDATTGSRALTASQRLVTGMIDAGGVEPWLATEGYPLSWADPASVTLAPPEK</sequence>
<dbReference type="Gene3D" id="2.40.380.10">
    <property type="entry name" value="FomD-like"/>
    <property type="match status" value="1"/>
</dbReference>
<dbReference type="SUPFAM" id="SSF159234">
    <property type="entry name" value="FomD-like"/>
    <property type="match status" value="1"/>
</dbReference>
<name>A0A3D4T2X2_9CORY</name>
<dbReference type="EMBL" id="DQID01000256">
    <property type="protein sequence ID" value="HCT15080.1"/>
    <property type="molecule type" value="Genomic_DNA"/>
</dbReference>
<dbReference type="Pfam" id="PF04167">
    <property type="entry name" value="DUF402"/>
    <property type="match status" value="1"/>
</dbReference>